<name>A0A3S5BRI9_9PLAT</name>
<accession>A0A3S5BRI9</accession>
<reference evidence="1" key="1">
    <citation type="submission" date="2018-11" db="EMBL/GenBank/DDBJ databases">
        <authorList>
            <consortium name="Pathogen Informatics"/>
        </authorList>
    </citation>
    <scope>NUCLEOTIDE SEQUENCE</scope>
</reference>
<protein>
    <submittedName>
        <fullName evidence="1">Uncharacterized protein</fullName>
    </submittedName>
</protein>
<evidence type="ECO:0000313" key="1">
    <source>
        <dbReference type="EMBL" id="VEL36308.1"/>
    </source>
</evidence>
<evidence type="ECO:0000313" key="2">
    <source>
        <dbReference type="Proteomes" id="UP000784294"/>
    </source>
</evidence>
<keyword evidence="2" id="KW-1185">Reference proteome</keyword>
<dbReference type="EMBL" id="CAAALY010251909">
    <property type="protein sequence ID" value="VEL36308.1"/>
    <property type="molecule type" value="Genomic_DNA"/>
</dbReference>
<gene>
    <name evidence="1" type="ORF">PXEA_LOCUS29748</name>
</gene>
<dbReference type="AlphaFoldDB" id="A0A3S5BRI9"/>
<dbReference type="Proteomes" id="UP000784294">
    <property type="component" value="Unassembled WGS sequence"/>
</dbReference>
<sequence>MSSGSDDVHHMMDESSACFNLKRGRMPRGLRQPERRIKAKWLQYNGIKPLAFVELNLRICSRIFILNEGLPRRSQEIHRYPVTLRI</sequence>
<proteinExistence type="predicted"/>
<comment type="caution">
    <text evidence="1">The sequence shown here is derived from an EMBL/GenBank/DDBJ whole genome shotgun (WGS) entry which is preliminary data.</text>
</comment>
<organism evidence="1 2">
    <name type="scientific">Protopolystoma xenopodis</name>
    <dbReference type="NCBI Taxonomy" id="117903"/>
    <lineage>
        <taxon>Eukaryota</taxon>
        <taxon>Metazoa</taxon>
        <taxon>Spiralia</taxon>
        <taxon>Lophotrochozoa</taxon>
        <taxon>Platyhelminthes</taxon>
        <taxon>Monogenea</taxon>
        <taxon>Polyopisthocotylea</taxon>
        <taxon>Polystomatidea</taxon>
        <taxon>Polystomatidae</taxon>
        <taxon>Protopolystoma</taxon>
    </lineage>
</organism>